<dbReference type="InterPro" id="IPR036849">
    <property type="entry name" value="Enolase-like_C_sf"/>
</dbReference>
<dbReference type="Gene3D" id="3.30.390.10">
    <property type="entry name" value="Enolase-like, N-terminal domain"/>
    <property type="match status" value="1"/>
</dbReference>
<dbReference type="SFLD" id="SFLDS00001">
    <property type="entry name" value="Enolase"/>
    <property type="match status" value="1"/>
</dbReference>
<accession>A0ABU7MT85</accession>
<keyword evidence="3" id="KW-0479">Metal-binding</keyword>
<dbReference type="Pfam" id="PF13378">
    <property type="entry name" value="MR_MLE_C"/>
    <property type="match status" value="1"/>
</dbReference>
<gene>
    <name evidence="9" type="primary">menC</name>
    <name evidence="9" type="ORF">V1Y59_10620</name>
</gene>
<keyword evidence="5 9" id="KW-0456">Lyase</keyword>
<evidence type="ECO:0000256" key="7">
    <source>
        <dbReference type="NCBIfam" id="TIGR01928"/>
    </source>
</evidence>
<dbReference type="InterPro" id="IPR029017">
    <property type="entry name" value="Enolase-like_N"/>
</dbReference>
<dbReference type="NCBIfam" id="TIGR01928">
    <property type="entry name" value="menC_lowGC_arch"/>
    <property type="match status" value="1"/>
</dbReference>
<dbReference type="InterPro" id="IPR013341">
    <property type="entry name" value="Mandelate_racemase_N_dom"/>
</dbReference>
<reference evidence="9 10" key="1">
    <citation type="submission" date="2024-01" db="EMBL/GenBank/DDBJ databases">
        <title>Draft genome sequence of Gordonia sp. PKS22-38.</title>
        <authorList>
            <person name="Suphannarot A."/>
            <person name="Mingma R."/>
        </authorList>
    </citation>
    <scope>NUCLEOTIDE SEQUENCE [LARGE SCALE GENOMIC DNA]</scope>
    <source>
        <strain evidence="9 10">PKS22-38</strain>
    </source>
</reference>
<evidence type="ECO:0000256" key="2">
    <source>
        <dbReference type="ARBA" id="ARBA00022428"/>
    </source>
</evidence>
<dbReference type="Proteomes" id="UP001335729">
    <property type="component" value="Unassembled WGS sequence"/>
</dbReference>
<dbReference type="GO" id="GO:0043748">
    <property type="term" value="F:O-succinylbenzoate synthase activity"/>
    <property type="evidence" value="ECO:0007669"/>
    <property type="project" value="UniProtKB-EC"/>
</dbReference>
<dbReference type="RefSeq" id="WP_330504916.1">
    <property type="nucleotide sequence ID" value="NZ_JAZDUE010000007.1"/>
</dbReference>
<sequence>MRITGVELRRVELPLVGPFQTSFATEVVRSALLVRVVSEAGEGWGECVSIDEPVYSAEYTDGAIDVLRRFLIPAVCHRDIRAIDVAPALAHLKGHRMAKAALEIAILDAELRGAQMPLADRLGGTAQSVPVGVSVGITDSIAALLAEVDRHLDAGYRRIKLKIRPGWDVVPTAAVREHVGDAVALQVDANTAYRATDLRHLAQLDAFGLLLVEQPFDEEDLMTHVRLREVMSTPVCLDETIVSARSAADAIRLGACDIVNIKPGRVGGYLEAARIHDVCVAHGIPVWCGGMLETGIGRAANLALAAMPGFTLPGDISASERYFAQDITPPFTVHDGVMDVPRGPGIGVDPLPGAVAEHTTWSEWVTPT</sequence>
<protein>
    <recommendedName>
        <fullName evidence="6 7">o-succinylbenzoate synthase</fullName>
        <ecNumber evidence="6 7">4.2.1.113</ecNumber>
    </recommendedName>
</protein>
<keyword evidence="10" id="KW-1185">Reference proteome</keyword>
<name>A0ABU7MT85_9ACTN</name>
<evidence type="ECO:0000313" key="10">
    <source>
        <dbReference type="Proteomes" id="UP001335729"/>
    </source>
</evidence>
<dbReference type="SMART" id="SM00922">
    <property type="entry name" value="MR_MLE"/>
    <property type="match status" value="1"/>
</dbReference>
<dbReference type="EMBL" id="JAZDUE010000007">
    <property type="protein sequence ID" value="MEE4023533.1"/>
    <property type="molecule type" value="Genomic_DNA"/>
</dbReference>
<dbReference type="PANTHER" id="PTHR48073">
    <property type="entry name" value="O-SUCCINYLBENZOATE SYNTHASE-RELATED"/>
    <property type="match status" value="1"/>
</dbReference>
<dbReference type="SFLD" id="SFLDF00009">
    <property type="entry name" value="o-succinylbenzoate_synthase"/>
    <property type="match status" value="1"/>
</dbReference>
<dbReference type="SUPFAM" id="SSF51604">
    <property type="entry name" value="Enolase C-terminal domain-like"/>
    <property type="match status" value="1"/>
</dbReference>
<feature type="domain" description="Mandelate racemase/muconate lactonizing enzyme C-terminal" evidence="8">
    <location>
        <begin position="141"/>
        <end position="234"/>
    </location>
</feature>
<dbReference type="InterPro" id="IPR013342">
    <property type="entry name" value="Mandelate_racemase_C"/>
</dbReference>
<evidence type="ECO:0000313" key="9">
    <source>
        <dbReference type="EMBL" id="MEE4023533.1"/>
    </source>
</evidence>
<comment type="caution">
    <text evidence="9">The sequence shown here is derived from an EMBL/GenBank/DDBJ whole genome shotgun (WGS) entry which is preliminary data.</text>
</comment>
<evidence type="ECO:0000256" key="5">
    <source>
        <dbReference type="ARBA" id="ARBA00023239"/>
    </source>
</evidence>
<organism evidence="9 10">
    <name type="scientific">Gordonia prachuapensis</name>
    <dbReference type="NCBI Taxonomy" id="3115651"/>
    <lineage>
        <taxon>Bacteria</taxon>
        <taxon>Bacillati</taxon>
        <taxon>Actinomycetota</taxon>
        <taxon>Actinomycetes</taxon>
        <taxon>Mycobacteriales</taxon>
        <taxon>Gordoniaceae</taxon>
        <taxon>Gordonia</taxon>
    </lineage>
</organism>
<dbReference type="Gene3D" id="3.20.20.120">
    <property type="entry name" value="Enolase-like C-terminal domain"/>
    <property type="match status" value="1"/>
</dbReference>
<evidence type="ECO:0000256" key="1">
    <source>
        <dbReference type="ARBA" id="ARBA00001968"/>
    </source>
</evidence>
<evidence type="ECO:0000256" key="3">
    <source>
        <dbReference type="ARBA" id="ARBA00022723"/>
    </source>
</evidence>
<evidence type="ECO:0000256" key="6">
    <source>
        <dbReference type="ARBA" id="ARBA00029491"/>
    </source>
</evidence>
<dbReference type="CDD" id="cd03317">
    <property type="entry name" value="NAAAR"/>
    <property type="match status" value="1"/>
</dbReference>
<evidence type="ECO:0000256" key="4">
    <source>
        <dbReference type="ARBA" id="ARBA00022842"/>
    </source>
</evidence>
<dbReference type="InterPro" id="IPR010197">
    <property type="entry name" value="OSBS/NAAAR"/>
</dbReference>
<dbReference type="InterPro" id="IPR029065">
    <property type="entry name" value="Enolase_C-like"/>
</dbReference>
<keyword evidence="2" id="KW-0474">Menaquinone biosynthesis</keyword>
<comment type="cofactor">
    <cofactor evidence="1">
        <name>a divalent metal cation</name>
        <dbReference type="ChEBI" id="CHEBI:60240"/>
    </cofactor>
</comment>
<dbReference type="Pfam" id="PF02746">
    <property type="entry name" value="MR_MLE_N"/>
    <property type="match status" value="1"/>
</dbReference>
<proteinExistence type="predicted"/>
<dbReference type="SUPFAM" id="SSF54826">
    <property type="entry name" value="Enolase N-terminal domain-like"/>
    <property type="match status" value="1"/>
</dbReference>
<evidence type="ECO:0000259" key="8">
    <source>
        <dbReference type="SMART" id="SM00922"/>
    </source>
</evidence>
<dbReference type="PANTHER" id="PTHR48073:SF5">
    <property type="entry name" value="O-SUCCINYLBENZOATE SYNTHASE"/>
    <property type="match status" value="1"/>
</dbReference>
<keyword evidence="4" id="KW-0460">Magnesium</keyword>
<dbReference type="EC" id="4.2.1.113" evidence="6 7"/>
<dbReference type="SFLD" id="SFLDG00180">
    <property type="entry name" value="muconate_cycloisomerase"/>
    <property type="match status" value="1"/>
</dbReference>